<dbReference type="InParanoid" id="A0A1X2HUR7"/>
<gene>
    <name evidence="1" type="ORF">BCR43DRAFT_510410</name>
</gene>
<organism evidence="1 2">
    <name type="scientific">Syncephalastrum racemosum</name>
    <name type="common">Filamentous fungus</name>
    <dbReference type="NCBI Taxonomy" id="13706"/>
    <lineage>
        <taxon>Eukaryota</taxon>
        <taxon>Fungi</taxon>
        <taxon>Fungi incertae sedis</taxon>
        <taxon>Mucoromycota</taxon>
        <taxon>Mucoromycotina</taxon>
        <taxon>Mucoromycetes</taxon>
        <taxon>Mucorales</taxon>
        <taxon>Syncephalastraceae</taxon>
        <taxon>Syncephalastrum</taxon>
    </lineage>
</organism>
<dbReference type="AlphaFoldDB" id="A0A1X2HUR7"/>
<dbReference type="OrthoDB" id="2277177at2759"/>
<dbReference type="EMBL" id="MCGN01000001">
    <property type="protein sequence ID" value="ORZ03342.1"/>
    <property type="molecule type" value="Genomic_DNA"/>
</dbReference>
<proteinExistence type="predicted"/>
<comment type="caution">
    <text evidence="1">The sequence shown here is derived from an EMBL/GenBank/DDBJ whole genome shotgun (WGS) entry which is preliminary data.</text>
</comment>
<evidence type="ECO:0000313" key="1">
    <source>
        <dbReference type="EMBL" id="ORZ03342.1"/>
    </source>
</evidence>
<reference evidence="1 2" key="1">
    <citation type="submission" date="2016-07" db="EMBL/GenBank/DDBJ databases">
        <title>Pervasive Adenine N6-methylation of Active Genes in Fungi.</title>
        <authorList>
            <consortium name="DOE Joint Genome Institute"/>
            <person name="Mondo S.J."/>
            <person name="Dannebaum R.O."/>
            <person name="Kuo R.C."/>
            <person name="Labutti K."/>
            <person name="Haridas S."/>
            <person name="Kuo A."/>
            <person name="Salamov A."/>
            <person name="Ahrendt S.R."/>
            <person name="Lipzen A."/>
            <person name="Sullivan W."/>
            <person name="Andreopoulos W.B."/>
            <person name="Clum A."/>
            <person name="Lindquist E."/>
            <person name="Daum C."/>
            <person name="Ramamoorthy G.K."/>
            <person name="Gryganskyi A."/>
            <person name="Culley D."/>
            <person name="Magnuson J.K."/>
            <person name="James T.Y."/>
            <person name="O'Malley M.A."/>
            <person name="Stajich J.E."/>
            <person name="Spatafora J.W."/>
            <person name="Visel A."/>
            <person name="Grigoriev I.V."/>
        </authorList>
    </citation>
    <scope>NUCLEOTIDE SEQUENCE [LARGE SCALE GENOMIC DNA]</scope>
    <source>
        <strain evidence="1 2">NRRL 2496</strain>
    </source>
</reference>
<name>A0A1X2HUR7_SYNRA</name>
<accession>A0A1X2HUR7</accession>
<protein>
    <submittedName>
        <fullName evidence="1">Uncharacterized protein</fullName>
    </submittedName>
</protein>
<evidence type="ECO:0000313" key="2">
    <source>
        <dbReference type="Proteomes" id="UP000242180"/>
    </source>
</evidence>
<sequence length="130" mass="14366">MTFSRTFKRRKNAVDTFHEEAISTLTTAAQPAAREVRRLVDSNVPNKELIQDTIDGRHDARNNTGLPLDSPTAEILRTSDTSTPSQSLLQLRAPGRDGLQIDNYQDVILQADRDEQPGSNSTCFDVVAAL</sequence>
<dbReference type="Proteomes" id="UP000242180">
    <property type="component" value="Unassembled WGS sequence"/>
</dbReference>
<keyword evidence="2" id="KW-1185">Reference proteome</keyword>